<comment type="caution">
    <text evidence="2">The sequence shown here is derived from an EMBL/GenBank/DDBJ whole genome shotgun (WGS) entry which is preliminary data.</text>
</comment>
<dbReference type="EMBL" id="JARKIE010000178">
    <property type="protein sequence ID" value="KAJ7670962.1"/>
    <property type="molecule type" value="Genomic_DNA"/>
</dbReference>
<feature type="region of interest" description="Disordered" evidence="1">
    <location>
        <begin position="1"/>
        <end position="30"/>
    </location>
</feature>
<keyword evidence="3" id="KW-1185">Reference proteome</keyword>
<evidence type="ECO:0000313" key="2">
    <source>
        <dbReference type="EMBL" id="KAJ7670962.1"/>
    </source>
</evidence>
<protein>
    <submittedName>
        <fullName evidence="2">Uncharacterized protein</fullName>
    </submittedName>
</protein>
<dbReference type="Proteomes" id="UP001221757">
    <property type="component" value="Unassembled WGS sequence"/>
</dbReference>
<name>A0AAD7CZ67_MYCRO</name>
<feature type="region of interest" description="Disordered" evidence="1">
    <location>
        <begin position="200"/>
        <end position="220"/>
    </location>
</feature>
<sequence length="275" mass="30803">MPLRKVKKISGQTACSTPSRRHPVSRHDLNPTQTDQCQKALNEAATHRDILTWSSETNLDRPTVWSWPWWLTQDSQMSQFGASIYNSLPSAEWPLSNALTQTRQQALHTKQEGWHFEAQGHACTFISKIPPLGIRNLTEHGEDSEDENQGHWADSADEEEGFTFMSLDVEAAAKVAELDTETEDQMGSLSWPLPPYSPGGPPAYSSPVSSPIHPSPAKSNQIKPYMSLSKAVDRAAYSRGASGHCEIMATWPKFASFMEFHAKTDFQRWVEDFIS</sequence>
<feature type="compositionally biased region" description="Low complexity" evidence="1">
    <location>
        <begin position="202"/>
        <end position="216"/>
    </location>
</feature>
<accession>A0AAD7CZ67</accession>
<proteinExistence type="predicted"/>
<gene>
    <name evidence="2" type="ORF">B0H17DRAFT_1141705</name>
</gene>
<reference evidence="2" key="1">
    <citation type="submission" date="2023-03" db="EMBL/GenBank/DDBJ databases">
        <title>Massive genome expansion in bonnet fungi (Mycena s.s.) driven by repeated elements and novel gene families across ecological guilds.</title>
        <authorList>
            <consortium name="Lawrence Berkeley National Laboratory"/>
            <person name="Harder C.B."/>
            <person name="Miyauchi S."/>
            <person name="Viragh M."/>
            <person name="Kuo A."/>
            <person name="Thoen E."/>
            <person name="Andreopoulos B."/>
            <person name="Lu D."/>
            <person name="Skrede I."/>
            <person name="Drula E."/>
            <person name="Henrissat B."/>
            <person name="Morin E."/>
            <person name="Kohler A."/>
            <person name="Barry K."/>
            <person name="LaButti K."/>
            <person name="Morin E."/>
            <person name="Salamov A."/>
            <person name="Lipzen A."/>
            <person name="Mereny Z."/>
            <person name="Hegedus B."/>
            <person name="Baldrian P."/>
            <person name="Stursova M."/>
            <person name="Weitz H."/>
            <person name="Taylor A."/>
            <person name="Grigoriev I.V."/>
            <person name="Nagy L.G."/>
            <person name="Martin F."/>
            <person name="Kauserud H."/>
        </authorList>
    </citation>
    <scope>NUCLEOTIDE SEQUENCE</scope>
    <source>
        <strain evidence="2">CBHHK067</strain>
    </source>
</reference>
<dbReference type="AlphaFoldDB" id="A0AAD7CZ67"/>
<evidence type="ECO:0000313" key="3">
    <source>
        <dbReference type="Proteomes" id="UP001221757"/>
    </source>
</evidence>
<organism evidence="2 3">
    <name type="scientific">Mycena rosella</name>
    <name type="common">Pink bonnet</name>
    <name type="synonym">Agaricus rosellus</name>
    <dbReference type="NCBI Taxonomy" id="1033263"/>
    <lineage>
        <taxon>Eukaryota</taxon>
        <taxon>Fungi</taxon>
        <taxon>Dikarya</taxon>
        <taxon>Basidiomycota</taxon>
        <taxon>Agaricomycotina</taxon>
        <taxon>Agaricomycetes</taxon>
        <taxon>Agaricomycetidae</taxon>
        <taxon>Agaricales</taxon>
        <taxon>Marasmiineae</taxon>
        <taxon>Mycenaceae</taxon>
        <taxon>Mycena</taxon>
    </lineage>
</organism>
<evidence type="ECO:0000256" key="1">
    <source>
        <dbReference type="SAM" id="MobiDB-lite"/>
    </source>
</evidence>